<dbReference type="EMBL" id="QLMJ01000001">
    <property type="protein sequence ID" value="RAK43427.1"/>
    <property type="molecule type" value="Genomic_DNA"/>
</dbReference>
<dbReference type="Gene3D" id="3.30.70.3040">
    <property type="match status" value="1"/>
</dbReference>
<dbReference type="Pfam" id="PF18075">
    <property type="entry name" value="FtsX_ECD"/>
    <property type="match status" value="1"/>
</dbReference>
<comment type="caution">
    <text evidence="3">The sequence shown here is derived from an EMBL/GenBank/DDBJ whole genome shotgun (WGS) entry which is preliminary data.</text>
</comment>
<keyword evidence="4" id="KW-1185">Reference proteome</keyword>
<protein>
    <recommendedName>
        <fullName evidence="2">FtsX extracellular domain-containing protein</fullName>
    </recommendedName>
</protein>
<sequence length="160" mass="16842">MTEPDAPPAPKHQGRLLYFVVAAASALVGGAVALAVLFLAGYRPVPVHRYEIIVTLDRKATAEQDAGVRAFLEKLPSAGSVTVTDRDELFERVRQGMQAEGIDMPDGMTAADLAVTLKISTVDPDFDCSAVSALHDTAGVDEFGVTRTRGGSGQVATLLC</sequence>
<gene>
    <name evidence="3" type="ORF">B0I29_101557</name>
</gene>
<reference evidence="3 4" key="1">
    <citation type="submission" date="2018-06" db="EMBL/GenBank/DDBJ databases">
        <title>Genomic Encyclopedia of Type Strains, Phase III (KMG-III): the genomes of soil and plant-associated and newly described type strains.</title>
        <authorList>
            <person name="Whitman W."/>
        </authorList>
    </citation>
    <scope>NUCLEOTIDE SEQUENCE [LARGE SCALE GENOMIC DNA]</scope>
    <source>
        <strain evidence="3 4">CGMCC 4.7090</strain>
    </source>
</reference>
<accession>A0A327ZKE5</accession>
<keyword evidence="1" id="KW-1133">Transmembrane helix</keyword>
<evidence type="ECO:0000313" key="4">
    <source>
        <dbReference type="Proteomes" id="UP000249341"/>
    </source>
</evidence>
<name>A0A327ZKE5_9ACTN</name>
<evidence type="ECO:0000256" key="1">
    <source>
        <dbReference type="SAM" id="Phobius"/>
    </source>
</evidence>
<feature type="transmembrane region" description="Helical" evidence="1">
    <location>
        <begin position="16"/>
        <end position="40"/>
    </location>
</feature>
<dbReference type="InterPro" id="IPR040690">
    <property type="entry name" value="FtsX_ECD"/>
</dbReference>
<keyword evidence="1" id="KW-0472">Membrane</keyword>
<keyword evidence="1" id="KW-0812">Transmembrane</keyword>
<organism evidence="3 4">
    <name type="scientific">Actinoplanes lutulentus</name>
    <dbReference type="NCBI Taxonomy" id="1287878"/>
    <lineage>
        <taxon>Bacteria</taxon>
        <taxon>Bacillati</taxon>
        <taxon>Actinomycetota</taxon>
        <taxon>Actinomycetes</taxon>
        <taxon>Micromonosporales</taxon>
        <taxon>Micromonosporaceae</taxon>
        <taxon>Actinoplanes</taxon>
    </lineage>
</organism>
<feature type="domain" description="FtsX extracellular" evidence="2">
    <location>
        <begin position="51"/>
        <end position="142"/>
    </location>
</feature>
<evidence type="ECO:0000313" key="3">
    <source>
        <dbReference type="EMBL" id="RAK43427.1"/>
    </source>
</evidence>
<evidence type="ECO:0000259" key="2">
    <source>
        <dbReference type="Pfam" id="PF18075"/>
    </source>
</evidence>
<dbReference type="AlphaFoldDB" id="A0A327ZKE5"/>
<proteinExistence type="predicted"/>
<dbReference type="RefSeq" id="WP_111647182.1">
    <property type="nucleotide sequence ID" value="NZ_JACHWI010000001.1"/>
</dbReference>
<dbReference type="Proteomes" id="UP000249341">
    <property type="component" value="Unassembled WGS sequence"/>
</dbReference>